<protein>
    <recommendedName>
        <fullName evidence="2">WAP domain-containing protein</fullName>
    </recommendedName>
</protein>
<feature type="signal peptide" evidence="1">
    <location>
        <begin position="1"/>
        <end position="28"/>
    </location>
</feature>
<evidence type="ECO:0000313" key="4">
    <source>
        <dbReference type="Proteomes" id="UP000694700"/>
    </source>
</evidence>
<evidence type="ECO:0000256" key="1">
    <source>
        <dbReference type="SAM" id="SignalP"/>
    </source>
</evidence>
<reference evidence="3" key="1">
    <citation type="submission" date="2025-08" db="UniProtKB">
        <authorList>
            <consortium name="Ensembl"/>
        </authorList>
    </citation>
    <scope>IDENTIFICATION</scope>
</reference>
<name>A0A8C1S3G2_CYPCA</name>
<evidence type="ECO:0000313" key="3">
    <source>
        <dbReference type="Ensembl" id="ENSCCRP00015001968.1"/>
    </source>
</evidence>
<dbReference type="Proteomes" id="UP000694700">
    <property type="component" value="Unplaced"/>
</dbReference>
<dbReference type="Pfam" id="PF00095">
    <property type="entry name" value="WAP"/>
    <property type="match status" value="1"/>
</dbReference>
<feature type="chain" id="PRO_5045035854" description="WAP domain-containing protein" evidence="1">
    <location>
        <begin position="29"/>
        <end position="82"/>
    </location>
</feature>
<dbReference type="Gene3D" id="4.10.75.10">
    <property type="entry name" value="Elafin-like"/>
    <property type="match status" value="1"/>
</dbReference>
<dbReference type="SMART" id="SM00217">
    <property type="entry name" value="WAP"/>
    <property type="match status" value="1"/>
</dbReference>
<dbReference type="InterPro" id="IPR036645">
    <property type="entry name" value="Elafin-like_sf"/>
</dbReference>
<dbReference type="AlphaFoldDB" id="A0A8C1S3G2"/>
<dbReference type="Ensembl" id="ENSCCRT00015002090.1">
    <property type="protein sequence ID" value="ENSCCRP00015001968.1"/>
    <property type="gene ID" value="ENSCCRG00015001270.1"/>
</dbReference>
<dbReference type="InterPro" id="IPR050514">
    <property type="entry name" value="WAP_four-disulfide_core"/>
</dbReference>
<dbReference type="InterPro" id="IPR008197">
    <property type="entry name" value="WAP_dom"/>
</dbReference>
<dbReference type="PANTHER" id="PTHR19441">
    <property type="entry name" value="WHEY ACDIC PROTEIN WAP"/>
    <property type="match status" value="1"/>
</dbReference>
<keyword evidence="1" id="KW-0732">Signal</keyword>
<dbReference type="PANTHER" id="PTHR19441:SF95">
    <property type="entry name" value="PERLWAPIN ISOFORM X1"/>
    <property type="match status" value="1"/>
</dbReference>
<dbReference type="SUPFAM" id="SSF57256">
    <property type="entry name" value="Elafin-like"/>
    <property type="match status" value="1"/>
</dbReference>
<organism evidence="3 4">
    <name type="scientific">Cyprinus carpio</name>
    <name type="common">Common carp</name>
    <dbReference type="NCBI Taxonomy" id="7962"/>
    <lineage>
        <taxon>Eukaryota</taxon>
        <taxon>Metazoa</taxon>
        <taxon>Chordata</taxon>
        <taxon>Craniata</taxon>
        <taxon>Vertebrata</taxon>
        <taxon>Euteleostomi</taxon>
        <taxon>Actinopterygii</taxon>
        <taxon>Neopterygii</taxon>
        <taxon>Teleostei</taxon>
        <taxon>Ostariophysi</taxon>
        <taxon>Cypriniformes</taxon>
        <taxon>Cyprinidae</taxon>
        <taxon>Cyprininae</taxon>
        <taxon>Cyprinus</taxon>
    </lineage>
</organism>
<evidence type="ECO:0000259" key="2">
    <source>
        <dbReference type="PROSITE" id="PS51390"/>
    </source>
</evidence>
<accession>A0A8C1S3G2</accession>
<sequence>MIACMCLLQNCFLLSDFFFFFFFKSAKPGVCPDDKDMIGVCVEDCFGDSECPDDEKCCSNGCGHQCTPPYDVFLMKFDYFGI</sequence>
<feature type="domain" description="WAP" evidence="2">
    <location>
        <begin position="24"/>
        <end position="70"/>
    </location>
</feature>
<dbReference type="CDD" id="cd00199">
    <property type="entry name" value="WAP"/>
    <property type="match status" value="1"/>
</dbReference>
<dbReference type="PRINTS" id="PR00003">
    <property type="entry name" value="4DISULPHCORE"/>
</dbReference>
<proteinExistence type="predicted"/>
<dbReference type="PROSITE" id="PS51390">
    <property type="entry name" value="WAP"/>
    <property type="match status" value="1"/>
</dbReference>
<dbReference type="GO" id="GO:0004867">
    <property type="term" value="F:serine-type endopeptidase inhibitor activity"/>
    <property type="evidence" value="ECO:0007669"/>
    <property type="project" value="TreeGrafter"/>
</dbReference>
<dbReference type="GO" id="GO:0045087">
    <property type="term" value="P:innate immune response"/>
    <property type="evidence" value="ECO:0007669"/>
    <property type="project" value="TreeGrafter"/>
</dbReference>
<dbReference type="GO" id="GO:0019731">
    <property type="term" value="P:antibacterial humoral response"/>
    <property type="evidence" value="ECO:0007669"/>
    <property type="project" value="TreeGrafter"/>
</dbReference>
<dbReference type="GO" id="GO:0005615">
    <property type="term" value="C:extracellular space"/>
    <property type="evidence" value="ECO:0007669"/>
    <property type="project" value="TreeGrafter"/>
</dbReference>